<reference evidence="3 4" key="1">
    <citation type="journal article" date="2020" name="Front. Microbiol.">
        <title>Genetic Organization of the aprX-lipA2 Operon Affects the Proteolytic Potential of Pseudomonas Species in Milk.</title>
        <authorList>
            <person name="Maier C."/>
            <person name="Huptas C."/>
            <person name="von Neubeck M."/>
            <person name="Scherer S."/>
            <person name="Wenning M."/>
            <person name="Lucking G."/>
        </authorList>
    </citation>
    <scope>NUCLEOTIDE SEQUENCE [LARGE SCALE GENOMIC DNA]</scope>
    <source>
        <strain evidence="2 4">WS 5404</strain>
        <strain evidence="1 3">WS 5405</strain>
    </source>
</reference>
<evidence type="ECO:0000313" key="3">
    <source>
        <dbReference type="Proteomes" id="UP000535954"/>
    </source>
</evidence>
<dbReference type="EMBL" id="JAAQYH010000006">
    <property type="protein sequence ID" value="NNA73670.1"/>
    <property type="molecule type" value="Genomic_DNA"/>
</dbReference>
<dbReference type="AlphaFoldDB" id="A0A219A163"/>
<dbReference type="EMBL" id="JAAQYI010000001">
    <property type="protein sequence ID" value="NNA77419.1"/>
    <property type="molecule type" value="Genomic_DNA"/>
</dbReference>
<dbReference type="Pfam" id="PF19929">
    <property type="entry name" value="DUF6392"/>
    <property type="match status" value="1"/>
</dbReference>
<evidence type="ECO:0008006" key="5">
    <source>
        <dbReference type="Google" id="ProtNLM"/>
    </source>
</evidence>
<sequence>MVLMGVVTIERWIKHLGWLYEDLIFHGIIPDLPLTELYNGRDWLSLKKSADGLELSFWAETRRYERLFITLRSTVEGSTEYKGELPKPFALLASKSEVRAAFGMPMESQGLTKLPLDTVLGGFDTYSLDQINFPNLKVSFQYTSTMQIKTLVFSLINRGHP</sequence>
<dbReference type="Proteomes" id="UP000535954">
    <property type="component" value="Unassembled WGS sequence"/>
</dbReference>
<proteinExistence type="predicted"/>
<comment type="caution">
    <text evidence="1">The sequence shown here is derived from an EMBL/GenBank/DDBJ whole genome shotgun (WGS) entry which is preliminary data.</text>
</comment>
<name>A0A219A163_9PSED</name>
<gene>
    <name evidence="1" type="ORF">HBO13_13585</name>
    <name evidence="2" type="ORF">HBO30_01680</name>
</gene>
<dbReference type="Proteomes" id="UP000586252">
    <property type="component" value="Unassembled WGS sequence"/>
</dbReference>
<accession>A0A219A163</accession>
<dbReference type="InterPro" id="IPR045657">
    <property type="entry name" value="DUF6392"/>
</dbReference>
<protein>
    <recommendedName>
        <fullName evidence="5">Pyocin immunity protein</fullName>
    </recommendedName>
</protein>
<evidence type="ECO:0000313" key="2">
    <source>
        <dbReference type="EMBL" id="NNA77419.1"/>
    </source>
</evidence>
<evidence type="ECO:0000313" key="4">
    <source>
        <dbReference type="Proteomes" id="UP000586252"/>
    </source>
</evidence>
<organism evidence="1 3">
    <name type="scientific">Pseudomonas lactis</name>
    <dbReference type="NCBI Taxonomy" id="1615674"/>
    <lineage>
        <taxon>Bacteria</taxon>
        <taxon>Pseudomonadati</taxon>
        <taxon>Pseudomonadota</taxon>
        <taxon>Gammaproteobacteria</taxon>
        <taxon>Pseudomonadales</taxon>
        <taxon>Pseudomonadaceae</taxon>
        <taxon>Pseudomonas</taxon>
    </lineage>
</organism>
<evidence type="ECO:0000313" key="1">
    <source>
        <dbReference type="EMBL" id="NNA73670.1"/>
    </source>
</evidence>